<proteinExistence type="predicted"/>
<gene>
    <name evidence="1" type="ORF">BCV71DRAFT_236709</name>
</gene>
<evidence type="ECO:0000313" key="2">
    <source>
        <dbReference type="Proteomes" id="UP000242381"/>
    </source>
</evidence>
<dbReference type="Proteomes" id="UP000242381">
    <property type="component" value="Unassembled WGS sequence"/>
</dbReference>
<name>A0A1X0RWP0_RHIZD</name>
<sequence>MIPKHMSLSALEQQDIVLLKNDKRIILAWNINASGLQQKATIRMLKVRFLLAIIGFLRPSDVRVLRQCVVSVESEVLTLVAPYWPTVLWFPLLQSLVIQSLPFLAQEENLRTAYSNQELTATTEDLLRPPRLEDNVTNRSCK</sequence>
<reference evidence="1 2" key="1">
    <citation type="journal article" date="2016" name="Proc. Natl. Acad. Sci. U.S.A.">
        <title>Lipid metabolic changes in an early divergent fungus govern the establishment of a mutualistic symbiosis with endobacteria.</title>
        <authorList>
            <person name="Lastovetsky O.A."/>
            <person name="Gaspar M.L."/>
            <person name="Mondo S.J."/>
            <person name="LaButti K.M."/>
            <person name="Sandor L."/>
            <person name="Grigoriev I.V."/>
            <person name="Henry S.A."/>
            <person name="Pawlowska T.E."/>
        </authorList>
    </citation>
    <scope>NUCLEOTIDE SEQUENCE [LARGE SCALE GENOMIC DNA]</scope>
    <source>
        <strain evidence="1 2">ATCC 11559</strain>
    </source>
</reference>
<dbReference type="EMBL" id="KV921387">
    <property type="protein sequence ID" value="ORE16394.1"/>
    <property type="molecule type" value="Genomic_DNA"/>
</dbReference>
<dbReference type="AlphaFoldDB" id="A0A1X0RWP0"/>
<evidence type="ECO:0000313" key="1">
    <source>
        <dbReference type="EMBL" id="ORE16394.1"/>
    </source>
</evidence>
<accession>A0A1X0RWP0</accession>
<protein>
    <submittedName>
        <fullName evidence="1">Uncharacterized protein</fullName>
    </submittedName>
</protein>
<organism evidence="1 2">
    <name type="scientific">Rhizopus microsporus</name>
    <dbReference type="NCBI Taxonomy" id="58291"/>
    <lineage>
        <taxon>Eukaryota</taxon>
        <taxon>Fungi</taxon>
        <taxon>Fungi incertae sedis</taxon>
        <taxon>Mucoromycota</taxon>
        <taxon>Mucoromycotina</taxon>
        <taxon>Mucoromycetes</taxon>
        <taxon>Mucorales</taxon>
        <taxon>Mucorineae</taxon>
        <taxon>Rhizopodaceae</taxon>
        <taxon>Rhizopus</taxon>
    </lineage>
</organism>